<reference evidence="7" key="1">
    <citation type="submission" date="2016-11" db="UniProtKB">
        <authorList>
            <consortium name="WormBaseParasite"/>
        </authorList>
    </citation>
    <scope>IDENTIFICATION</scope>
</reference>
<accession>A0A1I8A9Z9</accession>
<evidence type="ECO:0000256" key="2">
    <source>
        <dbReference type="ARBA" id="ARBA00022900"/>
    </source>
</evidence>
<feature type="compositionally biased region" description="Polar residues" evidence="4">
    <location>
        <begin position="171"/>
        <end position="181"/>
    </location>
</feature>
<dbReference type="WBParaSite" id="L893_g3597.t1">
    <property type="protein sequence ID" value="L893_g3597.t1"/>
    <property type="gene ID" value="L893_g3597"/>
</dbReference>
<feature type="domain" description="BPTI/Kunitz inhibitor" evidence="5">
    <location>
        <begin position="47"/>
        <end position="97"/>
    </location>
</feature>
<protein>
    <submittedName>
        <fullName evidence="7">Tissue factor pathway inhibitor</fullName>
    </submittedName>
</protein>
<dbReference type="GO" id="GO:0005615">
    <property type="term" value="C:extracellular space"/>
    <property type="evidence" value="ECO:0007669"/>
    <property type="project" value="TreeGrafter"/>
</dbReference>
<evidence type="ECO:0000313" key="7">
    <source>
        <dbReference type="WBParaSite" id="L893_g3597.t1"/>
    </source>
</evidence>
<dbReference type="SUPFAM" id="SSF57362">
    <property type="entry name" value="BPTI-like"/>
    <property type="match status" value="3"/>
</dbReference>
<feature type="domain" description="BPTI/Kunitz inhibitor" evidence="5">
    <location>
        <begin position="1"/>
        <end position="36"/>
    </location>
</feature>
<dbReference type="Gene3D" id="4.10.410.10">
    <property type="entry name" value="Pancreatic trypsin inhibitor Kunitz domain"/>
    <property type="match status" value="3"/>
</dbReference>
<evidence type="ECO:0000256" key="4">
    <source>
        <dbReference type="SAM" id="MobiDB-lite"/>
    </source>
</evidence>
<keyword evidence="2" id="KW-0722">Serine protease inhibitor</keyword>
<keyword evidence="6" id="KW-1185">Reference proteome</keyword>
<keyword evidence="1" id="KW-0646">Protease inhibitor</keyword>
<dbReference type="InterPro" id="IPR020901">
    <property type="entry name" value="Prtase_inh_Kunz-CS"/>
</dbReference>
<dbReference type="CDD" id="cd00109">
    <property type="entry name" value="Kunitz-type"/>
    <property type="match status" value="2"/>
</dbReference>
<dbReference type="AlphaFoldDB" id="A0A1I8A9Z9"/>
<feature type="domain" description="BPTI/Kunitz inhibitor" evidence="5">
    <location>
        <begin position="105"/>
        <end position="156"/>
    </location>
</feature>
<dbReference type="SMART" id="SM00131">
    <property type="entry name" value="KU"/>
    <property type="match status" value="2"/>
</dbReference>
<feature type="compositionally biased region" description="Basic and acidic residues" evidence="4">
    <location>
        <begin position="185"/>
        <end position="194"/>
    </location>
</feature>
<sequence>MDRWGYTGAKCQKFSYNGCGGNANRFSSEYDCGQVCNKLIAPNSDSCAYWPDWGQCNQLRYMWFYNLSSGVCEQFLWGGCGGNTNRFSTFELCQITCEVPGEDICQEKLDRGNWCESMSNRYYYHKASRTCKGFHYTGCGKSRNNFIHLSDCEDMCIRRTKTAADLAISTDGNRPLSSKSGSAKYKGEKPVEKHPMRRHVRVSGDSRSFIKTEAQWADYGQCLGFRYNVSGPFTRLNSYLCLMEESGMCQTMALTDTQGLEKCRVLRPWRRGHHLYSWFFTVNRKPWKRTAEFKRPPSRNETLATILILPLNDCFNIC</sequence>
<dbReference type="GO" id="GO:0004867">
    <property type="term" value="F:serine-type endopeptidase inhibitor activity"/>
    <property type="evidence" value="ECO:0007669"/>
    <property type="project" value="UniProtKB-KW"/>
</dbReference>
<dbReference type="PRINTS" id="PR00759">
    <property type="entry name" value="BASICPTASE"/>
</dbReference>
<dbReference type="Proteomes" id="UP000095287">
    <property type="component" value="Unplaced"/>
</dbReference>
<dbReference type="InterPro" id="IPR002223">
    <property type="entry name" value="Kunitz_BPTI"/>
</dbReference>
<keyword evidence="3" id="KW-1015">Disulfide bond</keyword>
<dbReference type="Pfam" id="PF00014">
    <property type="entry name" value="Kunitz_BPTI"/>
    <property type="match status" value="3"/>
</dbReference>
<dbReference type="PANTHER" id="PTHR10083">
    <property type="entry name" value="KUNITZ-TYPE PROTEASE INHIBITOR-RELATED"/>
    <property type="match status" value="1"/>
</dbReference>
<dbReference type="FunFam" id="4.10.410.10:FF:000026">
    <property type="entry name" value="Serine protease inhibitor, putative"/>
    <property type="match status" value="1"/>
</dbReference>
<evidence type="ECO:0000256" key="1">
    <source>
        <dbReference type="ARBA" id="ARBA00022690"/>
    </source>
</evidence>
<dbReference type="PROSITE" id="PS50279">
    <property type="entry name" value="BPTI_KUNITZ_2"/>
    <property type="match status" value="3"/>
</dbReference>
<dbReference type="PANTHER" id="PTHR10083:SF374">
    <property type="entry name" value="BPTI_KUNITZ INHIBITOR DOMAIN-CONTAINING PROTEIN"/>
    <property type="match status" value="1"/>
</dbReference>
<feature type="region of interest" description="Disordered" evidence="4">
    <location>
        <begin position="171"/>
        <end position="198"/>
    </location>
</feature>
<organism evidence="6 7">
    <name type="scientific">Steinernema glaseri</name>
    <dbReference type="NCBI Taxonomy" id="37863"/>
    <lineage>
        <taxon>Eukaryota</taxon>
        <taxon>Metazoa</taxon>
        <taxon>Ecdysozoa</taxon>
        <taxon>Nematoda</taxon>
        <taxon>Chromadorea</taxon>
        <taxon>Rhabditida</taxon>
        <taxon>Tylenchina</taxon>
        <taxon>Panagrolaimomorpha</taxon>
        <taxon>Strongyloidoidea</taxon>
        <taxon>Steinernematidae</taxon>
        <taxon>Steinernema</taxon>
    </lineage>
</organism>
<proteinExistence type="predicted"/>
<dbReference type="PROSITE" id="PS00280">
    <property type="entry name" value="BPTI_KUNITZ_1"/>
    <property type="match status" value="2"/>
</dbReference>
<dbReference type="InterPro" id="IPR036880">
    <property type="entry name" value="Kunitz_BPTI_sf"/>
</dbReference>
<evidence type="ECO:0000259" key="5">
    <source>
        <dbReference type="PROSITE" id="PS50279"/>
    </source>
</evidence>
<evidence type="ECO:0000313" key="6">
    <source>
        <dbReference type="Proteomes" id="UP000095287"/>
    </source>
</evidence>
<evidence type="ECO:0000256" key="3">
    <source>
        <dbReference type="ARBA" id="ARBA00023157"/>
    </source>
</evidence>
<dbReference type="InterPro" id="IPR050098">
    <property type="entry name" value="TFPI/VKTCI-like"/>
</dbReference>
<name>A0A1I8A9Z9_9BILA</name>